<dbReference type="Pfam" id="PF00561">
    <property type="entry name" value="Abhydrolase_1"/>
    <property type="match status" value="1"/>
</dbReference>
<dbReference type="PANTHER" id="PTHR43798">
    <property type="entry name" value="MONOACYLGLYCEROL LIPASE"/>
    <property type="match status" value="1"/>
</dbReference>
<dbReference type="InterPro" id="IPR050266">
    <property type="entry name" value="AB_hydrolase_sf"/>
</dbReference>
<protein>
    <submittedName>
        <fullName evidence="2">Alpha/beta fold hydrolase</fullName>
    </submittedName>
</protein>
<dbReference type="Proteomes" id="UP001597459">
    <property type="component" value="Unassembled WGS sequence"/>
</dbReference>
<name>A0ABW5N0S2_9FLAO</name>
<dbReference type="InterPro" id="IPR000073">
    <property type="entry name" value="AB_hydrolase_1"/>
</dbReference>
<dbReference type="Gene3D" id="3.40.50.1820">
    <property type="entry name" value="alpha/beta hydrolase"/>
    <property type="match status" value="1"/>
</dbReference>
<keyword evidence="2" id="KW-0378">Hydrolase</keyword>
<organism evidence="2 3">
    <name type="scientific">Aquimarina hainanensis</name>
    <dbReference type="NCBI Taxonomy" id="1578017"/>
    <lineage>
        <taxon>Bacteria</taxon>
        <taxon>Pseudomonadati</taxon>
        <taxon>Bacteroidota</taxon>
        <taxon>Flavobacteriia</taxon>
        <taxon>Flavobacteriales</taxon>
        <taxon>Flavobacteriaceae</taxon>
        <taxon>Aquimarina</taxon>
    </lineage>
</organism>
<evidence type="ECO:0000313" key="3">
    <source>
        <dbReference type="Proteomes" id="UP001597459"/>
    </source>
</evidence>
<proteinExistence type="predicted"/>
<dbReference type="PRINTS" id="PR00111">
    <property type="entry name" value="ABHYDROLASE"/>
</dbReference>
<evidence type="ECO:0000259" key="1">
    <source>
        <dbReference type="Pfam" id="PF00561"/>
    </source>
</evidence>
<dbReference type="RefSeq" id="WP_378257832.1">
    <property type="nucleotide sequence ID" value="NZ_JBHSJV010000001.1"/>
</dbReference>
<feature type="domain" description="AB hydrolase-1" evidence="1">
    <location>
        <begin position="20"/>
        <end position="152"/>
    </location>
</feature>
<dbReference type="EMBL" id="JBHULX010000001">
    <property type="protein sequence ID" value="MFD2589235.1"/>
    <property type="molecule type" value="Genomic_DNA"/>
</dbReference>
<dbReference type="InterPro" id="IPR029058">
    <property type="entry name" value="AB_hydrolase_fold"/>
</dbReference>
<dbReference type="SUPFAM" id="SSF53474">
    <property type="entry name" value="alpha/beta-Hydrolases"/>
    <property type="match status" value="1"/>
</dbReference>
<keyword evidence="3" id="KW-1185">Reference proteome</keyword>
<gene>
    <name evidence="2" type="ORF">ACFSTE_00230</name>
</gene>
<reference evidence="3" key="1">
    <citation type="journal article" date="2019" name="Int. J. Syst. Evol. Microbiol.">
        <title>The Global Catalogue of Microorganisms (GCM) 10K type strain sequencing project: providing services to taxonomists for standard genome sequencing and annotation.</title>
        <authorList>
            <consortium name="The Broad Institute Genomics Platform"/>
            <consortium name="The Broad Institute Genome Sequencing Center for Infectious Disease"/>
            <person name="Wu L."/>
            <person name="Ma J."/>
        </authorList>
    </citation>
    <scope>NUCLEOTIDE SEQUENCE [LARGE SCALE GENOMIC DNA]</scope>
    <source>
        <strain evidence="3">KCTC 42423</strain>
    </source>
</reference>
<evidence type="ECO:0000313" key="2">
    <source>
        <dbReference type="EMBL" id="MFD2589235.1"/>
    </source>
</evidence>
<comment type="caution">
    <text evidence="2">The sequence shown here is derived from an EMBL/GenBank/DDBJ whole genome shotgun (WGS) entry which is preliminary data.</text>
</comment>
<accession>A0ABW5N0S2</accession>
<sequence>MDLTYKGVKINYDTRGEGEAIVFLHGFLENSSMWNQITPHFINKYQCITIDLLGHGASGCIGYIHTMEEMAKSLKAVLDVINVEKVTLIGHSMGGYVALAFIEEFPLYTDRIVLLNSTSFPDSKERKINRERAIQIVKNNPQAYTSMAIANLFAKENRARLYQEIIKIKEAASQTPLQGIISALEGMKIRKDRTHILSSFEGEKIMLAGKKDPVLSFEQAIEESNRCKVDLIGFSGGHMTYLENQSKFLESMQQFLKM</sequence>
<dbReference type="GO" id="GO:0016787">
    <property type="term" value="F:hydrolase activity"/>
    <property type="evidence" value="ECO:0007669"/>
    <property type="project" value="UniProtKB-KW"/>
</dbReference>